<gene>
    <name evidence="3" type="ORF">GCM10011521_17150</name>
</gene>
<reference evidence="4" key="1">
    <citation type="journal article" date="2019" name="Int. J. Syst. Evol. Microbiol.">
        <title>The Global Catalogue of Microorganisms (GCM) 10K type strain sequencing project: providing services to taxonomists for standard genome sequencing and annotation.</title>
        <authorList>
            <consortium name="The Broad Institute Genomics Platform"/>
            <consortium name="The Broad Institute Genome Sequencing Center for Infectious Disease"/>
            <person name="Wu L."/>
            <person name="Ma J."/>
        </authorList>
    </citation>
    <scope>NUCLEOTIDE SEQUENCE [LARGE SCALE GENOMIC DNA]</scope>
    <source>
        <strain evidence="4">CGMCC 1.15905</strain>
    </source>
</reference>
<evidence type="ECO:0000313" key="4">
    <source>
        <dbReference type="Proteomes" id="UP000623419"/>
    </source>
</evidence>
<dbReference type="Pfam" id="PF11304">
    <property type="entry name" value="DUF3106"/>
    <property type="match status" value="1"/>
</dbReference>
<keyword evidence="4" id="KW-1185">Reference proteome</keyword>
<dbReference type="Proteomes" id="UP000623419">
    <property type="component" value="Unassembled WGS sequence"/>
</dbReference>
<dbReference type="Pfam" id="PF08281">
    <property type="entry name" value="Sigma70_r4_2"/>
    <property type="match status" value="1"/>
</dbReference>
<dbReference type="SUPFAM" id="SSF88659">
    <property type="entry name" value="Sigma3 and sigma4 domains of RNA polymerase sigma factors"/>
    <property type="match status" value="1"/>
</dbReference>
<evidence type="ECO:0000313" key="3">
    <source>
        <dbReference type="EMBL" id="GGA79460.1"/>
    </source>
</evidence>
<evidence type="ECO:0000256" key="1">
    <source>
        <dbReference type="SAM" id="MobiDB-lite"/>
    </source>
</evidence>
<feature type="region of interest" description="Disordered" evidence="1">
    <location>
        <begin position="285"/>
        <end position="304"/>
    </location>
</feature>
<evidence type="ECO:0000259" key="2">
    <source>
        <dbReference type="Pfam" id="PF08281"/>
    </source>
</evidence>
<dbReference type="InterPro" id="IPR021455">
    <property type="entry name" value="DUF3106"/>
</dbReference>
<dbReference type="InterPro" id="IPR013324">
    <property type="entry name" value="RNA_pol_sigma_r3/r4-like"/>
</dbReference>
<protein>
    <recommendedName>
        <fullName evidence="2">RNA polymerase sigma factor 70 region 4 type 2 domain-containing protein</fullName>
    </recommendedName>
</protein>
<comment type="caution">
    <text evidence="3">The sequence shown here is derived from an EMBL/GenBank/DDBJ whole genome shotgun (WGS) entry which is preliminary data.</text>
</comment>
<feature type="domain" description="RNA polymerase sigma factor 70 region 4 type 2" evidence="2">
    <location>
        <begin position="93"/>
        <end position="139"/>
    </location>
</feature>
<name>A0ABQ1HIQ7_9GAMM</name>
<organism evidence="3 4">
    <name type="scientific">Arenimonas soli</name>
    <dbReference type="NCBI Taxonomy" id="2269504"/>
    <lineage>
        <taxon>Bacteria</taxon>
        <taxon>Pseudomonadati</taxon>
        <taxon>Pseudomonadota</taxon>
        <taxon>Gammaproteobacteria</taxon>
        <taxon>Lysobacterales</taxon>
        <taxon>Lysobacteraceae</taxon>
        <taxon>Arenimonas</taxon>
    </lineage>
</organism>
<dbReference type="EMBL" id="BMKC01000002">
    <property type="protein sequence ID" value="GGA79460.1"/>
    <property type="molecule type" value="Genomic_DNA"/>
</dbReference>
<dbReference type="Gene3D" id="1.10.10.10">
    <property type="entry name" value="Winged helix-like DNA-binding domain superfamily/Winged helix DNA-binding domain"/>
    <property type="match status" value="1"/>
</dbReference>
<dbReference type="InterPro" id="IPR036388">
    <property type="entry name" value="WH-like_DNA-bd_sf"/>
</dbReference>
<feature type="compositionally biased region" description="Low complexity" evidence="1">
    <location>
        <begin position="285"/>
        <end position="295"/>
    </location>
</feature>
<proteinExistence type="predicted"/>
<dbReference type="InterPro" id="IPR013249">
    <property type="entry name" value="RNA_pol_sigma70_r4_t2"/>
</dbReference>
<sequence length="503" mass="54119">MISDPPMPTSPTPSPAPSPALAAFLRGIERRAFVFAQVQSGRDDQALESVGRAMRAFRSVSAVTPLSGWPAGFWSLLLAQPELSGGQAPEPELSHLGAGPRAALLLRLVGGLDFAHAAQVLGVAEPTYRFALQRALQQLGEAGVSYAALGQLRERLHRQVKTLPAQHVEALSGQRGRILRDEDEPVPAPPPPPSPWPRRVVWALLALLAIAFAATFWKPAPPLLPGAVQDLPAESPPPEVPASADADQVIHPAYAALARPEDAGLAADLAFLSWLAARDGAPPEAHARAAADGAPMPAPADHDQPAFQSLPAGQRGLLAPLATTWPRLDPATRRQLIGQASHWLALDGPSRESLRQRLAEWDDLPPADRASRRGHLAAWANLSADEQAWVRDTARAYVASTAAEQAAAREAFEALPAQAREPWWLGPALGEWFSPVQPLFAYVPQDQRPPLLAMLRALSPQARADLALLARRLPAAERERLRRALLEAPAEDREALVRDRLAR</sequence>
<accession>A0ABQ1HIQ7</accession>